<evidence type="ECO:0000256" key="4">
    <source>
        <dbReference type="ARBA" id="ARBA00022801"/>
    </source>
</evidence>
<organism evidence="9 10">
    <name type="scientific">Paenarthrobacter ilicis</name>
    <dbReference type="NCBI Taxonomy" id="43665"/>
    <lineage>
        <taxon>Bacteria</taxon>
        <taxon>Bacillati</taxon>
        <taxon>Actinomycetota</taxon>
        <taxon>Actinomycetes</taxon>
        <taxon>Micrococcales</taxon>
        <taxon>Micrococcaceae</taxon>
        <taxon>Paenarthrobacter</taxon>
    </lineage>
</organism>
<dbReference type="EC" id="3.2.1.52" evidence="3"/>
<keyword evidence="5 9" id="KW-0326">Glycosidase</keyword>
<feature type="domain" description="Glycoside hydrolase family 3 N-terminal" evidence="8">
    <location>
        <begin position="95"/>
        <end position="422"/>
    </location>
</feature>
<dbReference type="PANTHER" id="PTHR30480:SF13">
    <property type="entry name" value="BETA-HEXOSAMINIDASE"/>
    <property type="match status" value="1"/>
</dbReference>
<feature type="signal peptide" evidence="7">
    <location>
        <begin position="1"/>
        <end position="23"/>
    </location>
</feature>
<dbReference type="Gene3D" id="3.20.20.300">
    <property type="entry name" value="Glycoside hydrolase, family 3, N-terminal domain"/>
    <property type="match status" value="1"/>
</dbReference>
<comment type="similarity">
    <text evidence="2">Belongs to the glycosyl hydrolase 3 family.</text>
</comment>
<evidence type="ECO:0000259" key="8">
    <source>
        <dbReference type="Pfam" id="PF00933"/>
    </source>
</evidence>
<dbReference type="RefSeq" id="WP_167263244.1">
    <property type="nucleotide sequence ID" value="NZ_BAAAVO010000002.1"/>
</dbReference>
<dbReference type="PROSITE" id="PS51257">
    <property type="entry name" value="PROKAR_LIPOPROTEIN"/>
    <property type="match status" value="1"/>
</dbReference>
<dbReference type="InterPro" id="IPR017853">
    <property type="entry name" value="GH"/>
</dbReference>
<keyword evidence="10" id="KW-1185">Reference proteome</keyword>
<keyword evidence="4 9" id="KW-0378">Hydrolase</keyword>
<evidence type="ECO:0000313" key="9">
    <source>
        <dbReference type="EMBL" id="NII99997.1"/>
    </source>
</evidence>
<evidence type="ECO:0000256" key="7">
    <source>
        <dbReference type="SAM" id="SignalP"/>
    </source>
</evidence>
<dbReference type="InterPro" id="IPR050226">
    <property type="entry name" value="NagZ_Beta-hexosaminidase"/>
</dbReference>
<dbReference type="GO" id="GO:0004563">
    <property type="term" value="F:beta-N-acetylhexosaminidase activity"/>
    <property type="evidence" value="ECO:0007669"/>
    <property type="project" value="UniProtKB-EC"/>
</dbReference>
<accession>A0ABX0TBV5</accession>
<evidence type="ECO:0000256" key="5">
    <source>
        <dbReference type="ARBA" id="ARBA00023295"/>
    </source>
</evidence>
<dbReference type="SUPFAM" id="SSF51445">
    <property type="entry name" value="(Trans)glycosidases"/>
    <property type="match status" value="1"/>
</dbReference>
<evidence type="ECO:0000256" key="1">
    <source>
        <dbReference type="ARBA" id="ARBA00001231"/>
    </source>
</evidence>
<sequence length="427" mass="42930">MRTTKKISSLGIGVITAGALAVAASGCSASTGGGDPATSQAPPSSPAATTSVPPPSSAMASTPAASASGSPAPSGTTAAANPPSAAEQQLAALSLEQRVGQLFMVAAKATGADPATMAALTKYHAGNVYLSGRSKAGAASAAAVVSSMTSTVSPATTGNLPLFVATDQEGGYVQVLSGPGFSQIPTALVQAASGPAKLRADATTWGKELRSAGVNVNLAPVLDTVTSPGFAPSNAPIGHFQREYGYTPEDTSLLGNSFADGMRDAGVAPVVKHFPGLGKVVPNTDVSSDVRDTATTRNDPALAPFKAAIQSGTQWVMVSNAFYDKIDPANIAPFSPTILDIMLRGDAGFKGIVLSDDLCSAAQLEAWSDADRALNFFSAGGTMLVCADPLSIPAMHQAVVKKAQEDPAFRAKVDAAALTVLRVKTGA</sequence>
<dbReference type="Pfam" id="PF00933">
    <property type="entry name" value="Glyco_hydro_3"/>
    <property type="match status" value="1"/>
</dbReference>
<comment type="catalytic activity">
    <reaction evidence="1">
        <text>Hydrolysis of terminal non-reducing N-acetyl-D-hexosamine residues in N-acetyl-beta-D-hexosaminides.</text>
        <dbReference type="EC" id="3.2.1.52"/>
    </reaction>
</comment>
<comment type="caution">
    <text evidence="9">The sequence shown here is derived from an EMBL/GenBank/DDBJ whole genome shotgun (WGS) entry which is preliminary data.</text>
</comment>
<dbReference type="InterPro" id="IPR036962">
    <property type="entry name" value="Glyco_hydro_3_N_sf"/>
</dbReference>
<evidence type="ECO:0000256" key="3">
    <source>
        <dbReference type="ARBA" id="ARBA00012663"/>
    </source>
</evidence>
<reference evidence="9 10" key="1">
    <citation type="submission" date="2020-03" db="EMBL/GenBank/DDBJ databases">
        <title>Genomic Encyclopedia of Type Strains, Phase III (KMG-III): the genomes of soil and plant-associated and newly described type strains.</title>
        <authorList>
            <person name="Whitman W."/>
        </authorList>
    </citation>
    <scope>NUCLEOTIDE SEQUENCE [LARGE SCALE GENOMIC DNA]</scope>
    <source>
        <strain evidence="9 10">CECT 4207</strain>
    </source>
</reference>
<gene>
    <name evidence="9" type="ORF">FHR86_000296</name>
</gene>
<proteinExistence type="inferred from homology"/>
<evidence type="ECO:0000256" key="6">
    <source>
        <dbReference type="SAM" id="MobiDB-lite"/>
    </source>
</evidence>
<protein>
    <recommendedName>
        <fullName evidence="3">beta-N-acetylhexosaminidase</fullName>
        <ecNumber evidence="3">3.2.1.52</ecNumber>
    </recommendedName>
</protein>
<dbReference type="EMBL" id="JAAOZD010000001">
    <property type="protein sequence ID" value="NII99997.1"/>
    <property type="molecule type" value="Genomic_DNA"/>
</dbReference>
<dbReference type="InterPro" id="IPR001764">
    <property type="entry name" value="Glyco_hydro_3_N"/>
</dbReference>
<name>A0ABX0TBV5_9MICC</name>
<dbReference type="Proteomes" id="UP000802392">
    <property type="component" value="Unassembled WGS sequence"/>
</dbReference>
<feature type="region of interest" description="Disordered" evidence="6">
    <location>
        <begin position="26"/>
        <end position="85"/>
    </location>
</feature>
<keyword evidence="7" id="KW-0732">Signal</keyword>
<feature type="chain" id="PRO_5046717866" description="beta-N-acetylhexosaminidase" evidence="7">
    <location>
        <begin position="24"/>
        <end position="427"/>
    </location>
</feature>
<evidence type="ECO:0000256" key="2">
    <source>
        <dbReference type="ARBA" id="ARBA00005336"/>
    </source>
</evidence>
<evidence type="ECO:0000313" key="10">
    <source>
        <dbReference type="Proteomes" id="UP000802392"/>
    </source>
</evidence>
<dbReference type="PANTHER" id="PTHR30480">
    <property type="entry name" value="BETA-HEXOSAMINIDASE-RELATED"/>
    <property type="match status" value="1"/>
</dbReference>